<evidence type="ECO:0000313" key="10">
    <source>
        <dbReference type="Proteomes" id="UP001150569"/>
    </source>
</evidence>
<feature type="compositionally biased region" description="Low complexity" evidence="7">
    <location>
        <begin position="917"/>
        <end position="927"/>
    </location>
</feature>
<dbReference type="InterPro" id="IPR036961">
    <property type="entry name" value="Kinesin_motor_dom_sf"/>
</dbReference>
<feature type="compositionally biased region" description="Polar residues" evidence="7">
    <location>
        <begin position="700"/>
        <end position="714"/>
    </location>
</feature>
<dbReference type="PROSITE" id="PS00411">
    <property type="entry name" value="KINESIN_MOTOR_1"/>
    <property type="match status" value="1"/>
</dbReference>
<feature type="compositionally biased region" description="Polar residues" evidence="7">
    <location>
        <begin position="1"/>
        <end position="18"/>
    </location>
</feature>
<reference evidence="9" key="1">
    <citation type="submission" date="2022-07" db="EMBL/GenBank/DDBJ databases">
        <title>Phylogenomic reconstructions and comparative analyses of Kickxellomycotina fungi.</title>
        <authorList>
            <person name="Reynolds N.K."/>
            <person name="Stajich J.E."/>
            <person name="Barry K."/>
            <person name="Grigoriev I.V."/>
            <person name="Crous P."/>
            <person name="Smith M.E."/>
        </authorList>
    </citation>
    <scope>NUCLEOTIDE SEQUENCE</scope>
    <source>
        <strain evidence="9">RSA 861</strain>
    </source>
</reference>
<feature type="compositionally biased region" description="Low complexity" evidence="7">
    <location>
        <begin position="501"/>
        <end position="513"/>
    </location>
</feature>
<feature type="compositionally biased region" description="Basic and acidic residues" evidence="7">
    <location>
        <begin position="571"/>
        <end position="588"/>
    </location>
</feature>
<dbReference type="PANTHER" id="PTHR47971:SF20">
    <property type="entry name" value="KINESIN-LIKE PROTEIN KIF24"/>
    <property type="match status" value="1"/>
</dbReference>
<evidence type="ECO:0000256" key="4">
    <source>
        <dbReference type="ARBA" id="ARBA00023175"/>
    </source>
</evidence>
<dbReference type="GO" id="GO:0005874">
    <property type="term" value="C:microtubule"/>
    <property type="evidence" value="ECO:0007669"/>
    <property type="project" value="UniProtKB-KW"/>
</dbReference>
<feature type="compositionally biased region" description="Basic and acidic residues" evidence="7">
    <location>
        <begin position="614"/>
        <end position="628"/>
    </location>
</feature>
<dbReference type="PRINTS" id="PR00380">
    <property type="entry name" value="KINESINHEAVY"/>
</dbReference>
<evidence type="ECO:0000256" key="1">
    <source>
        <dbReference type="ARBA" id="ARBA00022701"/>
    </source>
</evidence>
<feature type="compositionally biased region" description="Polar residues" evidence="7">
    <location>
        <begin position="552"/>
        <end position="566"/>
    </location>
</feature>
<dbReference type="AlphaFoldDB" id="A0A9W8E0D8"/>
<dbReference type="FunFam" id="3.40.850.10:FF:000012">
    <property type="entry name" value="Kinesin-like protein"/>
    <property type="match status" value="1"/>
</dbReference>
<feature type="compositionally biased region" description="Polar residues" evidence="7">
    <location>
        <begin position="901"/>
        <end position="916"/>
    </location>
</feature>
<feature type="compositionally biased region" description="Acidic residues" evidence="7">
    <location>
        <begin position="600"/>
        <end position="609"/>
    </location>
</feature>
<comment type="caution">
    <text evidence="9">The sequence shown here is derived from an EMBL/GenBank/DDBJ whole genome shotgun (WGS) entry which is preliminary data.</text>
</comment>
<keyword evidence="4 6" id="KW-0505">Motor protein</keyword>
<feature type="compositionally biased region" description="Polar residues" evidence="7">
    <location>
        <begin position="759"/>
        <end position="772"/>
    </location>
</feature>
<dbReference type="PANTHER" id="PTHR47971">
    <property type="entry name" value="KINESIN-RELATED PROTEIN 6"/>
    <property type="match status" value="1"/>
</dbReference>
<dbReference type="OrthoDB" id="3176171at2759"/>
<feature type="compositionally biased region" description="Acidic residues" evidence="7">
    <location>
        <begin position="462"/>
        <end position="485"/>
    </location>
</feature>
<feature type="compositionally biased region" description="Polar residues" evidence="7">
    <location>
        <begin position="849"/>
        <end position="877"/>
    </location>
</feature>
<keyword evidence="3 6" id="KW-0067">ATP-binding</keyword>
<feature type="compositionally biased region" description="Pro residues" evidence="7">
    <location>
        <begin position="949"/>
        <end position="959"/>
    </location>
</feature>
<feature type="region of interest" description="Disordered" evidence="7">
    <location>
        <begin position="1046"/>
        <end position="1069"/>
    </location>
</feature>
<comment type="similarity">
    <text evidence="5">Belongs to the TRAFAC class myosin-kinesin ATPase superfamily. Kinesin family. KIN-13 subfamily.</text>
</comment>
<keyword evidence="10" id="KW-1185">Reference proteome</keyword>
<feature type="compositionally biased region" description="Polar residues" evidence="7">
    <location>
        <begin position="25"/>
        <end position="38"/>
    </location>
</feature>
<evidence type="ECO:0000256" key="6">
    <source>
        <dbReference type="PROSITE-ProRule" id="PRU00283"/>
    </source>
</evidence>
<dbReference type="InterPro" id="IPR001752">
    <property type="entry name" value="Kinesin_motor_dom"/>
</dbReference>
<feature type="compositionally biased region" description="Low complexity" evidence="7">
    <location>
        <begin position="1046"/>
        <end position="1058"/>
    </location>
</feature>
<evidence type="ECO:0000256" key="3">
    <source>
        <dbReference type="ARBA" id="ARBA00022840"/>
    </source>
</evidence>
<feature type="region of interest" description="Disordered" evidence="7">
    <location>
        <begin position="451"/>
        <end position="1005"/>
    </location>
</feature>
<evidence type="ECO:0000259" key="8">
    <source>
        <dbReference type="PROSITE" id="PS50067"/>
    </source>
</evidence>
<feature type="compositionally biased region" description="Low complexity" evidence="7">
    <location>
        <begin position="773"/>
        <end position="801"/>
    </location>
</feature>
<dbReference type="GO" id="GO:0007018">
    <property type="term" value="P:microtubule-based movement"/>
    <property type="evidence" value="ECO:0007669"/>
    <property type="project" value="InterPro"/>
</dbReference>
<accession>A0A9W8E0D8</accession>
<dbReference type="Proteomes" id="UP001150569">
    <property type="component" value="Unassembled WGS sequence"/>
</dbReference>
<evidence type="ECO:0000256" key="5">
    <source>
        <dbReference type="ARBA" id="ARBA00061030"/>
    </source>
</evidence>
<evidence type="ECO:0000256" key="2">
    <source>
        <dbReference type="ARBA" id="ARBA00022741"/>
    </source>
</evidence>
<gene>
    <name evidence="9" type="ORF">IWQ60_003097</name>
</gene>
<organism evidence="9 10">
    <name type="scientific">Tieghemiomyces parasiticus</name>
    <dbReference type="NCBI Taxonomy" id="78921"/>
    <lineage>
        <taxon>Eukaryota</taxon>
        <taxon>Fungi</taxon>
        <taxon>Fungi incertae sedis</taxon>
        <taxon>Zoopagomycota</taxon>
        <taxon>Kickxellomycotina</taxon>
        <taxon>Dimargaritomycetes</taxon>
        <taxon>Dimargaritales</taxon>
        <taxon>Dimargaritaceae</taxon>
        <taxon>Tieghemiomyces</taxon>
    </lineage>
</organism>
<feature type="compositionally biased region" description="Polar residues" evidence="7">
    <location>
        <begin position="520"/>
        <end position="534"/>
    </location>
</feature>
<dbReference type="EMBL" id="JANBPT010000127">
    <property type="protein sequence ID" value="KAJ1927247.1"/>
    <property type="molecule type" value="Genomic_DNA"/>
</dbReference>
<dbReference type="PROSITE" id="PS50067">
    <property type="entry name" value="KINESIN_MOTOR_2"/>
    <property type="match status" value="1"/>
</dbReference>
<feature type="compositionally biased region" description="Low complexity" evidence="7">
    <location>
        <begin position="960"/>
        <end position="970"/>
    </location>
</feature>
<dbReference type="GO" id="GO:0003777">
    <property type="term" value="F:microtubule motor activity"/>
    <property type="evidence" value="ECO:0007669"/>
    <property type="project" value="InterPro"/>
</dbReference>
<feature type="compositionally biased region" description="Polar residues" evidence="7">
    <location>
        <begin position="721"/>
        <end position="740"/>
    </location>
</feature>
<proteinExistence type="inferred from homology"/>
<dbReference type="CDD" id="cd01367">
    <property type="entry name" value="KISc_KIF2_like"/>
    <property type="match status" value="1"/>
</dbReference>
<dbReference type="InterPro" id="IPR027417">
    <property type="entry name" value="P-loop_NTPase"/>
</dbReference>
<dbReference type="SUPFAM" id="SSF52540">
    <property type="entry name" value="P-loop containing nucleoside triphosphate hydrolases"/>
    <property type="match status" value="1"/>
</dbReference>
<name>A0A9W8E0D8_9FUNG</name>
<dbReference type="GO" id="GO:0005524">
    <property type="term" value="F:ATP binding"/>
    <property type="evidence" value="ECO:0007669"/>
    <property type="project" value="UniProtKB-UniRule"/>
</dbReference>
<feature type="region of interest" description="Disordered" evidence="7">
    <location>
        <begin position="1"/>
        <end position="76"/>
    </location>
</feature>
<feature type="compositionally biased region" description="Pro residues" evidence="7">
    <location>
        <begin position="928"/>
        <end position="938"/>
    </location>
</feature>
<protein>
    <recommendedName>
        <fullName evidence="8">Kinesin motor domain-containing protein</fullName>
    </recommendedName>
</protein>
<dbReference type="InterPro" id="IPR019821">
    <property type="entry name" value="Kinesin_motor_CS"/>
</dbReference>
<keyword evidence="1" id="KW-0493">Microtubule</keyword>
<feature type="compositionally biased region" description="Low complexity" evidence="7">
    <location>
        <begin position="679"/>
        <end position="699"/>
    </location>
</feature>
<dbReference type="Pfam" id="PF00225">
    <property type="entry name" value="Kinesin"/>
    <property type="match status" value="1"/>
</dbReference>
<dbReference type="GO" id="GO:0007019">
    <property type="term" value="P:microtubule depolymerization"/>
    <property type="evidence" value="ECO:0007669"/>
    <property type="project" value="TreeGrafter"/>
</dbReference>
<dbReference type="Gene3D" id="3.40.850.10">
    <property type="entry name" value="Kinesin motor domain"/>
    <property type="match status" value="1"/>
</dbReference>
<feature type="binding site" evidence="6">
    <location>
        <begin position="215"/>
        <end position="222"/>
    </location>
    <ligand>
        <name>ATP</name>
        <dbReference type="ChEBI" id="CHEBI:30616"/>
    </ligand>
</feature>
<sequence length="1115" mass="120776">MSNTNSLRSNGRPSQPAGQSRRRTQISFQPLSPTQATSYGRPADYTHRQSLSGAALPSSYGPTKGVDPVGSRRSMNLNPYGVAGTGPATGNASTAARRRNSVAVPLKTVSTRQSYVANPSEFEAKIRVCVRKRPLSAREVSRTESDIIQTTGRRTLTVHEPKVKVDLTKYVEKHTFMFDEVFDEATDNEELYQRTAMPLVRFIFQGGNATCFAYGQTGSGKTYTMLDPRSGLYVLAASDIFTMHAQPEYQHLAVLVSFYEIYQSQLYDLLNSRKKLHAREDSRQQVCIAGLREVEIENVYDLMEIFNFGNAERSTGSTGANADSSRSHAILQIILRDSQGDRLHGKFSFIDLAGSERGADRGEANKQTRMEGSEINKSLLALKECIRALDLDKKHTPFRQSKLTQVLKDSLVGNARTCMIATVSPNISNSEHSLNTLRYTDRVKAIKGERGADTDSGYVNYGDEEDGEMGYDDDGEEYGYGDEEGHDGYGHEYEDEAYATGEEGPYESGYGYEPEPEPTSMPSRHQPQPQQQAAESRATYDHEHRLRRSERSIQQLKQPAASSSYARYQPTKHDPADSYSHGEEHYYECEQETIDTASPGEDDLEDDGAESLSADDRGRSQYAPERHQQPRKPPPLASDPVDDYGYESILEETPAFSHLTVGGNGPEPSASRSSHVRHSGSTLSRPSSLRSPPLQPSSSTGGATFNRQPSQSQRAPPLPSSNPQVTTSPPTSSGASNQYAGRSALPPSGLPGNRYNLRNRANSTARPTLVNSTTATATTTTVADAAYPSSSSQPTSTSYPADMANTRAANTSPETAAGGGGYADRSMRRLRQPSVRRVATVDYGPTNAADMSQPPTGSETGNPGNSATSLYGNSYPSTHGAGAFVPPPRSSRRPTVASGGPPSNLSVRTSPPHSNYSAPSPSFSDSRSPPPPGLPPPVGRTNSSSATMLPPPPLPPPTAPSSLFSSSTSSRPPPHPAMTAPTSRGSNNAASNGHSHNPAATTGNSSGLTFNLQQIDDFVAQHRLEIRETSEFCKLETRLVASYTLGTSSSSSSSLSTGINGGNQRHPGDLNDPELLSKMHSAVSYLEHLDEILERKQNAVVQLRNSIRQLVYDQR</sequence>
<dbReference type="GO" id="GO:0008017">
    <property type="term" value="F:microtubule binding"/>
    <property type="evidence" value="ECO:0007669"/>
    <property type="project" value="InterPro"/>
</dbReference>
<dbReference type="InterPro" id="IPR027640">
    <property type="entry name" value="Kinesin-like_fam"/>
</dbReference>
<feature type="domain" description="Kinesin motor" evidence="8">
    <location>
        <begin position="125"/>
        <end position="446"/>
    </location>
</feature>
<evidence type="ECO:0000313" key="9">
    <source>
        <dbReference type="EMBL" id="KAJ1927247.1"/>
    </source>
</evidence>
<keyword evidence="2 6" id="KW-0547">Nucleotide-binding</keyword>
<evidence type="ECO:0000256" key="7">
    <source>
        <dbReference type="SAM" id="MobiDB-lite"/>
    </source>
</evidence>
<feature type="compositionally biased region" description="Low complexity" evidence="7">
    <location>
        <begin position="983"/>
        <end position="1000"/>
    </location>
</feature>
<dbReference type="SMART" id="SM00129">
    <property type="entry name" value="KISc"/>
    <property type="match status" value="1"/>
</dbReference>